<dbReference type="Pfam" id="PF10502">
    <property type="entry name" value="Peptidase_S26"/>
    <property type="match status" value="2"/>
</dbReference>
<accession>A0A2S2NW79</accession>
<dbReference type="NCBIfam" id="TIGR02227">
    <property type="entry name" value="sigpep_I_bact"/>
    <property type="match status" value="1"/>
</dbReference>
<dbReference type="PRINTS" id="PR00727">
    <property type="entry name" value="LEADERPTASE"/>
</dbReference>
<evidence type="ECO:0000256" key="9">
    <source>
        <dbReference type="RuleBase" id="RU362041"/>
    </source>
</evidence>
<dbReference type="SUPFAM" id="SSF51306">
    <property type="entry name" value="LexA/Signal peptidase"/>
    <property type="match status" value="1"/>
</dbReference>
<evidence type="ECO:0000256" key="4">
    <source>
        <dbReference type="ARBA" id="ARBA00022801"/>
    </source>
</evidence>
<feature type="domain" description="Peptidase S26" evidence="10">
    <location>
        <begin position="96"/>
        <end position="136"/>
    </location>
</feature>
<proteinExistence type="inferred from homology"/>
<dbReference type="InterPro" id="IPR052064">
    <property type="entry name" value="Mito_IMP1_subunit"/>
</dbReference>
<evidence type="ECO:0000256" key="3">
    <source>
        <dbReference type="ARBA" id="ARBA00022792"/>
    </source>
</evidence>
<evidence type="ECO:0000256" key="8">
    <source>
        <dbReference type="PIRSR" id="PIRSR600223-1"/>
    </source>
</evidence>
<comment type="subunit">
    <text evidence="2">Heterodimer of 2 subunits, IMMPL1 and IMMPL2.</text>
</comment>
<dbReference type="Gene3D" id="2.10.109.10">
    <property type="entry name" value="Umud Fragment, subunit A"/>
    <property type="match status" value="1"/>
</dbReference>
<comment type="subcellular location">
    <subcellularLocation>
        <location evidence="1 9">Mitochondrion inner membrane</location>
    </subcellularLocation>
</comment>
<evidence type="ECO:0000256" key="2">
    <source>
        <dbReference type="ARBA" id="ARBA00011805"/>
    </source>
</evidence>
<dbReference type="EC" id="3.4.21.-" evidence="9"/>
<feature type="active site" evidence="8">
    <location>
        <position position="79"/>
    </location>
</feature>
<dbReference type="InterPro" id="IPR036286">
    <property type="entry name" value="LexA/Signal_pep-like_sf"/>
</dbReference>
<dbReference type="GO" id="GO:0042720">
    <property type="term" value="C:mitochondrial inner membrane peptidase complex"/>
    <property type="evidence" value="ECO:0007669"/>
    <property type="project" value="TreeGrafter"/>
</dbReference>
<dbReference type="CDD" id="cd06530">
    <property type="entry name" value="S26_SPase_I"/>
    <property type="match status" value="1"/>
</dbReference>
<evidence type="ECO:0000313" key="11">
    <source>
        <dbReference type="EMBL" id="MBY21430.1"/>
    </source>
</evidence>
<dbReference type="EMBL" id="GGMR01008811">
    <property type="protein sequence ID" value="MBY21430.1"/>
    <property type="molecule type" value="Transcribed_RNA"/>
</dbReference>
<evidence type="ECO:0000256" key="5">
    <source>
        <dbReference type="ARBA" id="ARBA00023128"/>
    </source>
</evidence>
<evidence type="ECO:0000256" key="1">
    <source>
        <dbReference type="ARBA" id="ARBA00004273"/>
    </source>
</evidence>
<gene>
    <name evidence="11" type="primary">IMMP1L</name>
    <name evidence="11" type="ORF">g.127314</name>
</gene>
<keyword evidence="9 11" id="KW-0645">Protease</keyword>
<dbReference type="AlphaFoldDB" id="A0A2S2NW79"/>
<dbReference type="PANTHER" id="PTHR12383">
    <property type="entry name" value="PROTEASE FAMILY S26 MITOCHONDRIAL INNER MEMBRANE PROTEASE-RELATED"/>
    <property type="match status" value="1"/>
</dbReference>
<reference evidence="11" key="1">
    <citation type="submission" date="2018-04" db="EMBL/GenBank/DDBJ databases">
        <title>Transcriptome of Schizaphis graminum biotype I.</title>
        <authorList>
            <person name="Scully E.D."/>
            <person name="Geib S.M."/>
            <person name="Palmer N.A."/>
            <person name="Koch K."/>
            <person name="Bradshaw J."/>
            <person name="Heng-Moss T."/>
            <person name="Sarath G."/>
        </authorList>
    </citation>
    <scope>NUCLEOTIDE SEQUENCE</scope>
</reference>
<dbReference type="GO" id="GO:0004252">
    <property type="term" value="F:serine-type endopeptidase activity"/>
    <property type="evidence" value="ECO:0007669"/>
    <property type="project" value="InterPro"/>
</dbReference>
<evidence type="ECO:0000256" key="7">
    <source>
        <dbReference type="ARBA" id="ARBA00038445"/>
    </source>
</evidence>
<dbReference type="InterPro" id="IPR019533">
    <property type="entry name" value="Peptidase_S26"/>
</dbReference>
<dbReference type="InterPro" id="IPR000223">
    <property type="entry name" value="Pept_S26A_signal_pept_1"/>
</dbReference>
<name>A0A2S2NW79_SCHGA</name>
<keyword evidence="3 9" id="KW-0999">Mitochondrion inner membrane</keyword>
<evidence type="ECO:0000259" key="10">
    <source>
        <dbReference type="Pfam" id="PF10502"/>
    </source>
</evidence>
<feature type="active site" evidence="8">
    <location>
        <position position="36"/>
    </location>
</feature>
<sequence>MFKKLRSFVFKSFQYFCVAHCITEHVADIFLCSGDSMEPSIHSGDLVIIQRSSKMFNNVDKGDVVVAKSPEEYNKFIMKRVKAVDGQMVRRGINYQVVPRGSVWLEGDNQTNSTDSWEFGPVPKGLIHGRVICRIWPLSNFTMKI</sequence>
<keyword evidence="6" id="KW-0472">Membrane</keyword>
<organism evidence="11">
    <name type="scientific">Schizaphis graminum</name>
    <name type="common">Green bug aphid</name>
    <dbReference type="NCBI Taxonomy" id="13262"/>
    <lineage>
        <taxon>Eukaryota</taxon>
        <taxon>Metazoa</taxon>
        <taxon>Ecdysozoa</taxon>
        <taxon>Arthropoda</taxon>
        <taxon>Hexapoda</taxon>
        <taxon>Insecta</taxon>
        <taxon>Pterygota</taxon>
        <taxon>Neoptera</taxon>
        <taxon>Paraneoptera</taxon>
        <taxon>Hemiptera</taxon>
        <taxon>Sternorrhyncha</taxon>
        <taxon>Aphidomorpha</taxon>
        <taxon>Aphidoidea</taxon>
        <taxon>Aphididae</taxon>
        <taxon>Aphidini</taxon>
        <taxon>Schizaphis</taxon>
    </lineage>
</organism>
<keyword evidence="5 9" id="KW-0496">Mitochondrion</keyword>
<evidence type="ECO:0000256" key="6">
    <source>
        <dbReference type="ARBA" id="ARBA00023136"/>
    </source>
</evidence>
<keyword evidence="4 9" id="KW-0378">Hydrolase</keyword>
<feature type="domain" description="Peptidase S26" evidence="10">
    <location>
        <begin position="8"/>
        <end position="90"/>
    </location>
</feature>
<protein>
    <recommendedName>
        <fullName evidence="9">Mitochondrial inner membrane protease subunit</fullName>
        <ecNumber evidence="9">3.4.21.-</ecNumber>
    </recommendedName>
</protein>
<dbReference type="PANTHER" id="PTHR12383:SF16">
    <property type="entry name" value="MITOCHONDRIAL INNER MEMBRANE PROTEASE SUBUNIT 1"/>
    <property type="match status" value="1"/>
</dbReference>
<comment type="similarity">
    <text evidence="7">Belongs to the peptidase S26 family. IMP1 subfamily.</text>
</comment>
<dbReference type="GO" id="GO:0006465">
    <property type="term" value="P:signal peptide processing"/>
    <property type="evidence" value="ECO:0007669"/>
    <property type="project" value="InterPro"/>
</dbReference>
<dbReference type="GO" id="GO:0006627">
    <property type="term" value="P:protein processing involved in protein targeting to mitochondrion"/>
    <property type="evidence" value="ECO:0007669"/>
    <property type="project" value="TreeGrafter"/>
</dbReference>